<comment type="caution">
    <text evidence="8">The sequence shown here is derived from an EMBL/GenBank/DDBJ whole genome shotgun (WGS) entry which is preliminary data.</text>
</comment>
<dbReference type="Pfam" id="PF02152">
    <property type="entry name" value="FolB"/>
    <property type="match status" value="1"/>
</dbReference>
<evidence type="ECO:0000256" key="6">
    <source>
        <dbReference type="RuleBase" id="RU362079"/>
    </source>
</evidence>
<comment type="catalytic activity">
    <reaction evidence="1 6">
        <text>7,8-dihydroneopterin = 6-hydroxymethyl-7,8-dihydropterin + glycolaldehyde</text>
        <dbReference type="Rhea" id="RHEA:10540"/>
        <dbReference type="ChEBI" id="CHEBI:17001"/>
        <dbReference type="ChEBI" id="CHEBI:17071"/>
        <dbReference type="ChEBI" id="CHEBI:44841"/>
        <dbReference type="EC" id="4.1.2.25"/>
    </reaction>
</comment>
<dbReference type="EMBL" id="JAGTAR010000002">
    <property type="protein sequence ID" value="MBR8534445.1"/>
    <property type="molecule type" value="Genomic_DNA"/>
</dbReference>
<dbReference type="GO" id="GO:0004150">
    <property type="term" value="F:dihydroneopterin aldolase activity"/>
    <property type="evidence" value="ECO:0007669"/>
    <property type="project" value="UniProtKB-UniRule"/>
</dbReference>
<evidence type="ECO:0000256" key="5">
    <source>
        <dbReference type="ARBA" id="ARBA00023239"/>
    </source>
</evidence>
<dbReference type="InterPro" id="IPR006156">
    <property type="entry name" value="Dihydroneopterin_aldolase"/>
</dbReference>
<keyword evidence="5 6" id="KW-0456">Lyase</keyword>
<evidence type="ECO:0000256" key="4">
    <source>
        <dbReference type="ARBA" id="ARBA00022909"/>
    </source>
</evidence>
<dbReference type="RefSeq" id="WP_212188348.1">
    <property type="nucleotide sequence ID" value="NZ_JAGTAR010000002.1"/>
</dbReference>
<keyword evidence="4 6" id="KW-0289">Folate biosynthesis</keyword>
<dbReference type="InterPro" id="IPR006157">
    <property type="entry name" value="FolB_dom"/>
</dbReference>
<comment type="similarity">
    <text evidence="3 6">Belongs to the DHNA family.</text>
</comment>
<evidence type="ECO:0000313" key="9">
    <source>
        <dbReference type="Proteomes" id="UP000679220"/>
    </source>
</evidence>
<dbReference type="Gene3D" id="3.30.1130.10">
    <property type="match status" value="1"/>
</dbReference>
<accession>A0A941F2A5</accession>
<dbReference type="GO" id="GO:0046654">
    <property type="term" value="P:tetrahydrofolate biosynthetic process"/>
    <property type="evidence" value="ECO:0007669"/>
    <property type="project" value="UniProtKB-UniRule"/>
</dbReference>
<organism evidence="8 9">
    <name type="scientific">Carboxylicivirga sediminis</name>
    <dbReference type="NCBI Taxonomy" id="2006564"/>
    <lineage>
        <taxon>Bacteria</taxon>
        <taxon>Pseudomonadati</taxon>
        <taxon>Bacteroidota</taxon>
        <taxon>Bacteroidia</taxon>
        <taxon>Marinilabiliales</taxon>
        <taxon>Marinilabiliaceae</taxon>
        <taxon>Carboxylicivirga</taxon>
    </lineage>
</organism>
<proteinExistence type="inferred from homology"/>
<dbReference type="SMART" id="SM00905">
    <property type="entry name" value="FolB"/>
    <property type="match status" value="1"/>
</dbReference>
<dbReference type="NCBIfam" id="TIGR00526">
    <property type="entry name" value="folB_dom"/>
    <property type="match status" value="1"/>
</dbReference>
<dbReference type="GO" id="GO:0046656">
    <property type="term" value="P:folic acid biosynthetic process"/>
    <property type="evidence" value="ECO:0007669"/>
    <property type="project" value="UniProtKB-UniRule"/>
</dbReference>
<dbReference type="AlphaFoldDB" id="A0A941F2A5"/>
<dbReference type="SUPFAM" id="SSF55620">
    <property type="entry name" value="Tetrahydrobiopterin biosynthesis enzymes-like"/>
    <property type="match status" value="1"/>
</dbReference>
<dbReference type="PANTHER" id="PTHR42844">
    <property type="entry name" value="DIHYDRONEOPTERIN ALDOLASE 1-RELATED"/>
    <property type="match status" value="1"/>
</dbReference>
<dbReference type="EC" id="4.1.2.25" evidence="6"/>
<sequence>MEETQMIGVIELEEMEFYAYHGCFKEEQVVGNRFLVKVTLETDCTIAAQTDNINDALNYVSVYEIVREQIMQNSHLLEHLNKRIIDGIYERFPQLLKATVKVSKMNPPMGGQMKCVSVTFSR</sequence>
<evidence type="ECO:0000259" key="7">
    <source>
        <dbReference type="SMART" id="SM00905"/>
    </source>
</evidence>
<reference evidence="8" key="1">
    <citation type="journal article" date="2018" name="Int. J. Syst. Evol. Microbiol.">
        <title>Carboxylicivirga sediminis sp. nov., isolated from coastal sediment.</title>
        <authorList>
            <person name="Wang F.Q."/>
            <person name="Ren L.H."/>
            <person name="Zou R.J."/>
            <person name="Sun Y.Z."/>
            <person name="Liu X.J."/>
            <person name="Jiang F."/>
            <person name="Liu L.J."/>
        </authorList>
    </citation>
    <scope>NUCLEOTIDE SEQUENCE</scope>
    <source>
        <strain evidence="8">JR1</strain>
    </source>
</reference>
<dbReference type="PANTHER" id="PTHR42844:SF1">
    <property type="entry name" value="DIHYDRONEOPTERIN ALDOLASE 1-RELATED"/>
    <property type="match status" value="1"/>
</dbReference>
<evidence type="ECO:0000256" key="1">
    <source>
        <dbReference type="ARBA" id="ARBA00001353"/>
    </source>
</evidence>
<comment type="pathway">
    <text evidence="2 6">Cofactor biosynthesis; tetrahydrofolate biosynthesis; 2-amino-4-hydroxy-6-hydroxymethyl-7,8-dihydropteridine diphosphate from 7,8-dihydroneopterin triphosphate: step 3/4.</text>
</comment>
<gene>
    <name evidence="8" type="primary">folB</name>
    <name evidence="8" type="ORF">KDU71_02655</name>
</gene>
<dbReference type="GO" id="GO:0005737">
    <property type="term" value="C:cytoplasm"/>
    <property type="evidence" value="ECO:0007669"/>
    <property type="project" value="TreeGrafter"/>
</dbReference>
<evidence type="ECO:0000256" key="2">
    <source>
        <dbReference type="ARBA" id="ARBA00005013"/>
    </source>
</evidence>
<dbReference type="NCBIfam" id="TIGR00525">
    <property type="entry name" value="folB"/>
    <property type="match status" value="1"/>
</dbReference>
<feature type="domain" description="Dihydroneopterin aldolase/epimerase" evidence="7">
    <location>
        <begin position="10"/>
        <end position="122"/>
    </location>
</feature>
<keyword evidence="9" id="KW-1185">Reference proteome</keyword>
<name>A0A941F2A5_9BACT</name>
<evidence type="ECO:0000256" key="3">
    <source>
        <dbReference type="ARBA" id="ARBA00005708"/>
    </source>
</evidence>
<protein>
    <recommendedName>
        <fullName evidence="6">7,8-dihydroneopterin aldolase</fullName>
        <ecNumber evidence="6">4.1.2.25</ecNumber>
    </recommendedName>
</protein>
<reference evidence="8" key="2">
    <citation type="submission" date="2021-04" db="EMBL/GenBank/DDBJ databases">
        <authorList>
            <person name="Zhang T."/>
            <person name="Zhang Y."/>
            <person name="Lu D."/>
            <person name="Zuo D."/>
            <person name="Du Z."/>
        </authorList>
    </citation>
    <scope>NUCLEOTIDE SEQUENCE</scope>
    <source>
        <strain evidence="8">JR1</strain>
    </source>
</reference>
<evidence type="ECO:0000313" key="8">
    <source>
        <dbReference type="EMBL" id="MBR8534445.1"/>
    </source>
</evidence>
<dbReference type="InterPro" id="IPR043133">
    <property type="entry name" value="GTP-CH-I_C/QueF"/>
</dbReference>
<comment type="function">
    <text evidence="6">Catalyzes the conversion of 7,8-dihydroneopterin to 6-hydroxymethyl-7,8-dihydropterin.</text>
</comment>
<dbReference type="Proteomes" id="UP000679220">
    <property type="component" value="Unassembled WGS sequence"/>
</dbReference>